<dbReference type="PANTHER" id="PTHR30620:SF16">
    <property type="entry name" value="LYSOSOMAL BETA GLUCOSIDASE"/>
    <property type="match status" value="1"/>
</dbReference>
<evidence type="ECO:0000256" key="4">
    <source>
        <dbReference type="ARBA" id="ARBA00022729"/>
    </source>
</evidence>
<dbReference type="SUPFAM" id="SSF51445">
    <property type="entry name" value="(Trans)glycosidases"/>
    <property type="match status" value="1"/>
</dbReference>
<evidence type="ECO:0000256" key="9">
    <source>
        <dbReference type="RuleBase" id="RU361161"/>
    </source>
</evidence>
<organism evidence="12 13">
    <name type="scientific">Nonomuraea dietziae</name>
    <dbReference type="NCBI Taxonomy" id="65515"/>
    <lineage>
        <taxon>Bacteria</taxon>
        <taxon>Bacillati</taxon>
        <taxon>Actinomycetota</taxon>
        <taxon>Actinomycetes</taxon>
        <taxon>Streptosporangiales</taxon>
        <taxon>Streptosporangiaceae</taxon>
        <taxon>Nonomuraea</taxon>
    </lineage>
</organism>
<evidence type="ECO:0000259" key="11">
    <source>
        <dbReference type="SMART" id="SM00237"/>
    </source>
</evidence>
<dbReference type="PROSITE" id="PS00775">
    <property type="entry name" value="GLYCOSYL_HYDROL_F3"/>
    <property type="match status" value="1"/>
</dbReference>
<dbReference type="SUPFAM" id="SSF52279">
    <property type="entry name" value="Beta-D-glucan exohydrolase, C-terminal domain"/>
    <property type="match status" value="1"/>
</dbReference>
<dbReference type="SUPFAM" id="SSF49785">
    <property type="entry name" value="Galactose-binding domain-like"/>
    <property type="match status" value="1"/>
</dbReference>
<dbReference type="GO" id="GO:0016020">
    <property type="term" value="C:membrane"/>
    <property type="evidence" value="ECO:0007669"/>
    <property type="project" value="InterPro"/>
</dbReference>
<evidence type="ECO:0000256" key="2">
    <source>
        <dbReference type="ARBA" id="ARBA00005336"/>
    </source>
</evidence>
<feature type="domain" description="Calx-beta" evidence="11">
    <location>
        <begin position="190"/>
        <end position="289"/>
    </location>
</feature>
<dbReference type="Pfam" id="PF01915">
    <property type="entry name" value="Glyco_hydro_3_C"/>
    <property type="match status" value="1"/>
</dbReference>
<dbReference type="GO" id="GO:0030245">
    <property type="term" value="P:cellulose catabolic process"/>
    <property type="evidence" value="ECO:0007669"/>
    <property type="project" value="InterPro"/>
</dbReference>
<accession>A0A7W5UYF0</accession>
<dbReference type="Gene3D" id="2.60.120.430">
    <property type="entry name" value="Galactose-binding lectin"/>
    <property type="match status" value="1"/>
</dbReference>
<proteinExistence type="inferred from homology"/>
<dbReference type="Proteomes" id="UP000579945">
    <property type="component" value="Unassembled WGS sequence"/>
</dbReference>
<dbReference type="PROSITE" id="PS51257">
    <property type="entry name" value="PROKAR_LIPOPROTEIN"/>
    <property type="match status" value="1"/>
</dbReference>
<dbReference type="InterPro" id="IPR036962">
    <property type="entry name" value="Glyco_hydro_3_N_sf"/>
</dbReference>
<keyword evidence="5" id="KW-0677">Repeat</keyword>
<reference evidence="12 13" key="1">
    <citation type="submission" date="2020-08" db="EMBL/GenBank/DDBJ databases">
        <title>Sequencing the genomes of 1000 actinobacteria strains.</title>
        <authorList>
            <person name="Klenk H.-P."/>
        </authorList>
    </citation>
    <scope>NUCLEOTIDE SEQUENCE [LARGE SCALE GENOMIC DNA]</scope>
    <source>
        <strain evidence="12 13">DSM 44320</strain>
    </source>
</reference>
<dbReference type="InterPro" id="IPR008979">
    <property type="entry name" value="Galactose-bd-like_sf"/>
</dbReference>
<dbReference type="InterPro" id="IPR038081">
    <property type="entry name" value="CalX-like_sf"/>
</dbReference>
<dbReference type="InterPro" id="IPR051915">
    <property type="entry name" value="Cellulose_Degrad_GH3"/>
</dbReference>
<dbReference type="Pfam" id="PF03160">
    <property type="entry name" value="Calx-beta"/>
    <property type="match status" value="1"/>
</dbReference>
<dbReference type="EC" id="3.2.1.21" evidence="3"/>
<dbReference type="Gene3D" id="2.60.40.2030">
    <property type="match status" value="1"/>
</dbReference>
<dbReference type="Pfam" id="PF00933">
    <property type="entry name" value="Glyco_hydro_3"/>
    <property type="match status" value="1"/>
</dbReference>
<dbReference type="Pfam" id="PF03425">
    <property type="entry name" value="CBM_11"/>
    <property type="match status" value="1"/>
</dbReference>
<dbReference type="GO" id="GO:0008810">
    <property type="term" value="F:cellulase activity"/>
    <property type="evidence" value="ECO:0007669"/>
    <property type="project" value="InterPro"/>
</dbReference>
<comment type="similarity">
    <text evidence="2 9">Belongs to the glycosyl hydrolase 3 family.</text>
</comment>
<evidence type="ECO:0000256" key="1">
    <source>
        <dbReference type="ARBA" id="ARBA00000448"/>
    </source>
</evidence>
<keyword evidence="6 9" id="KW-0378">Hydrolase</keyword>
<evidence type="ECO:0000313" key="13">
    <source>
        <dbReference type="Proteomes" id="UP000579945"/>
    </source>
</evidence>
<dbReference type="InterPro" id="IPR036881">
    <property type="entry name" value="Glyco_hydro_3_C_sf"/>
</dbReference>
<sequence length="1000" mass="104810">MTPRRIGALSAITLLLSACLATAAQAAAPLTVTDFESDTLPPGVVAWGNDGASTPTLSIETDTSRVLKTVYNVSQWGGWSHDLPAGQDWTPYEGFAFSVKGTGSGQKIFFEIKDGGGGPGSSELFESSFTDTEAGWRRVEVKFADFVRRGDYQPGGAPTDGQLDLETMWGYSMRLPSASSGTLLWDDVQVYGTAPPRPVRLTTTAPVYPVKEKGSAQVGVAVSAVPPADLTVHYKTGSGTATAGSDYTPAEGTLTFPAGTPAGTVKTFTVTTKGDSDAEVAETIPIELSGEGVAPPADDAVVVIDAHGLPYLDARKPVKQRVADLMARMTPAEKIGQMTQAERGALAKQDDIATYLLGSLLSGGGSAPAANTPKGWADMVDGYQLRAQQTRLQIPLIYGVDAVHGHNNVIGATIFPHNVGLGATRDPSLVERTGKITAREVKATGIPWNFAPCLCVSRDDRWGRAYESFSEDPALVSRMVSIVDGLQNNGVLATAKHYVADGGTAFGSSTTGDYTIDQGVFTGSRAELEAIHLAPFVEAVRRGVGTVMPSFSSVGDTKMHAHRELITDVLKGRLGFKGFVISDWQAIDQIPGDYPSDVRTSINAGLDMIMVPYAYVSFVDTLTAEVAAGRVAQSRIDDAVSRILTQKFELGLFERPYADRSGLPDVGSAEHRQVARAAAAKSQVLLKNDGGLLPLPSSAKVYLAGSNADDLGNQAGGWTISWQGSSGPITEGTTILQGIRGRAASVTHSADASAPLAGHDVGVVVVGETPYAEGFGDIGRQGRTLDLSAADRAAVDKVCGALRCVVLVVSGRPLALGDLSGVEAVVASWLPGTEGAGVSDPLFGAVPYTGRLPFSWFRTAGQLPLNVGDAAYDPLFPYGWGLRTDPARPRLKAVRDQLAKGDGTSRAAAAALSVALASRNWTTDGSVRDTRVVLASLGVAAALLERSRSDTFAQDDAVVSVARDVAQAAGRRPDLQAAADHEMAAGNLRKAVDLLTQSAR</sequence>
<dbReference type="PANTHER" id="PTHR30620">
    <property type="entry name" value="PERIPLASMIC BETA-GLUCOSIDASE-RELATED"/>
    <property type="match status" value="1"/>
</dbReference>
<comment type="caution">
    <text evidence="12">The sequence shown here is derived from an EMBL/GenBank/DDBJ whole genome shotgun (WGS) entry which is preliminary data.</text>
</comment>
<dbReference type="GO" id="GO:0007154">
    <property type="term" value="P:cell communication"/>
    <property type="evidence" value="ECO:0007669"/>
    <property type="project" value="InterPro"/>
</dbReference>
<gene>
    <name evidence="12" type="ORF">FHR33_002836</name>
</gene>
<dbReference type="GeneID" id="95389304"/>
<dbReference type="Gene3D" id="3.20.20.300">
    <property type="entry name" value="Glycoside hydrolase, family 3, N-terminal domain"/>
    <property type="match status" value="1"/>
</dbReference>
<comment type="catalytic activity">
    <reaction evidence="1">
        <text>Hydrolysis of terminal, non-reducing beta-D-glucosyl residues with release of beta-D-glucose.</text>
        <dbReference type="EC" id="3.2.1.21"/>
    </reaction>
</comment>
<dbReference type="AlphaFoldDB" id="A0A7W5UYF0"/>
<dbReference type="InterPro" id="IPR019800">
    <property type="entry name" value="Glyco_hydro_3_AS"/>
</dbReference>
<dbReference type="InterPro" id="IPR017853">
    <property type="entry name" value="GH"/>
</dbReference>
<dbReference type="InterPro" id="IPR002772">
    <property type="entry name" value="Glyco_hydro_3_C"/>
</dbReference>
<keyword evidence="13" id="KW-1185">Reference proteome</keyword>
<evidence type="ECO:0000256" key="8">
    <source>
        <dbReference type="ARBA" id="ARBA00023295"/>
    </source>
</evidence>
<dbReference type="SUPFAM" id="SSF141072">
    <property type="entry name" value="CalX-like"/>
    <property type="match status" value="1"/>
</dbReference>
<feature type="signal peptide" evidence="10">
    <location>
        <begin position="1"/>
        <end position="26"/>
    </location>
</feature>
<dbReference type="GO" id="GO:0008422">
    <property type="term" value="F:beta-glucosidase activity"/>
    <property type="evidence" value="ECO:0007669"/>
    <property type="project" value="UniProtKB-EC"/>
</dbReference>
<dbReference type="InterPro" id="IPR001764">
    <property type="entry name" value="Glyco_hydro_3_N"/>
</dbReference>
<dbReference type="InterPro" id="IPR003644">
    <property type="entry name" value="Calx_beta"/>
</dbReference>
<evidence type="ECO:0000256" key="3">
    <source>
        <dbReference type="ARBA" id="ARBA00012744"/>
    </source>
</evidence>
<dbReference type="SMART" id="SM00237">
    <property type="entry name" value="Calx_beta"/>
    <property type="match status" value="1"/>
</dbReference>
<protein>
    <recommendedName>
        <fullName evidence="3">beta-glucosidase</fullName>
        <ecNumber evidence="3">3.2.1.21</ecNumber>
    </recommendedName>
</protein>
<dbReference type="InterPro" id="IPR005087">
    <property type="entry name" value="CBM11"/>
</dbReference>
<evidence type="ECO:0000256" key="10">
    <source>
        <dbReference type="SAM" id="SignalP"/>
    </source>
</evidence>
<keyword evidence="4 10" id="KW-0732">Signal</keyword>
<evidence type="ECO:0000313" key="12">
    <source>
        <dbReference type="EMBL" id="MBB3726976.1"/>
    </source>
</evidence>
<keyword evidence="7" id="KW-0106">Calcium</keyword>
<keyword evidence="8 9" id="KW-0326">Glycosidase</keyword>
<dbReference type="PRINTS" id="PR00133">
    <property type="entry name" value="GLHYDRLASE3"/>
</dbReference>
<evidence type="ECO:0000256" key="7">
    <source>
        <dbReference type="ARBA" id="ARBA00022837"/>
    </source>
</evidence>
<name>A0A7W5UYF0_9ACTN</name>
<evidence type="ECO:0000256" key="5">
    <source>
        <dbReference type="ARBA" id="ARBA00022737"/>
    </source>
</evidence>
<feature type="chain" id="PRO_5030507976" description="beta-glucosidase" evidence="10">
    <location>
        <begin position="27"/>
        <end position="1000"/>
    </location>
</feature>
<dbReference type="RefSeq" id="WP_312895524.1">
    <property type="nucleotide sequence ID" value="NZ_BAAAXX010000127.1"/>
</dbReference>
<dbReference type="Gene3D" id="3.40.50.1700">
    <property type="entry name" value="Glycoside hydrolase family 3 C-terminal domain"/>
    <property type="match status" value="1"/>
</dbReference>
<evidence type="ECO:0000256" key="6">
    <source>
        <dbReference type="ARBA" id="ARBA00022801"/>
    </source>
</evidence>
<dbReference type="EMBL" id="JACIBV010000001">
    <property type="protein sequence ID" value="MBB3726976.1"/>
    <property type="molecule type" value="Genomic_DNA"/>
</dbReference>